<comment type="caution">
    <text evidence="1">The sequence shown here is derived from an EMBL/GenBank/DDBJ whole genome shotgun (WGS) entry which is preliminary data.</text>
</comment>
<proteinExistence type="predicted"/>
<reference evidence="1" key="1">
    <citation type="journal article" date="2014" name="Front. Microbiol.">
        <title>High frequency of phylogenetically diverse reductive dehalogenase-homologous genes in deep subseafloor sedimentary metagenomes.</title>
        <authorList>
            <person name="Kawai M."/>
            <person name="Futagami T."/>
            <person name="Toyoda A."/>
            <person name="Takaki Y."/>
            <person name="Nishi S."/>
            <person name="Hori S."/>
            <person name="Arai W."/>
            <person name="Tsubouchi T."/>
            <person name="Morono Y."/>
            <person name="Uchiyama I."/>
            <person name="Ito T."/>
            <person name="Fujiyama A."/>
            <person name="Inagaki F."/>
            <person name="Takami H."/>
        </authorList>
    </citation>
    <scope>NUCLEOTIDE SEQUENCE</scope>
    <source>
        <strain evidence="1">Expedition CK06-06</strain>
    </source>
</reference>
<protein>
    <submittedName>
        <fullName evidence="1">Uncharacterized protein</fullName>
    </submittedName>
</protein>
<name>X1R555_9ZZZZ</name>
<organism evidence="1">
    <name type="scientific">marine sediment metagenome</name>
    <dbReference type="NCBI Taxonomy" id="412755"/>
    <lineage>
        <taxon>unclassified sequences</taxon>
        <taxon>metagenomes</taxon>
        <taxon>ecological metagenomes</taxon>
    </lineage>
</organism>
<sequence length="105" mass="12160">MSPHKDRSIMKPEPLYSFEQVFEAISLLPHKTVTGLLTTGGIPFKAEAKTSPKLRYFIQLPHNNRIYPCCWGNVTNHMGNKEGQRIGQYVRPLDEWYQKKDKIIS</sequence>
<dbReference type="AlphaFoldDB" id="X1R555"/>
<evidence type="ECO:0000313" key="1">
    <source>
        <dbReference type="EMBL" id="GAI58255.1"/>
    </source>
</evidence>
<accession>X1R555</accession>
<gene>
    <name evidence="1" type="ORF">S06H3_57309</name>
</gene>
<dbReference type="EMBL" id="BARV01036969">
    <property type="protein sequence ID" value="GAI58255.1"/>
    <property type="molecule type" value="Genomic_DNA"/>
</dbReference>